<dbReference type="Pfam" id="PF13505">
    <property type="entry name" value="OMP_b-brl"/>
    <property type="match status" value="1"/>
</dbReference>
<name>A0ABV5GW85_9FLAO</name>
<evidence type="ECO:0000256" key="8">
    <source>
        <dbReference type="ARBA" id="ARBA00023136"/>
    </source>
</evidence>
<evidence type="ECO:0000256" key="3">
    <source>
        <dbReference type="ARBA" id="ARBA00022452"/>
    </source>
</evidence>
<feature type="chain" id="PRO_5046083517" evidence="11">
    <location>
        <begin position="21"/>
        <end position="395"/>
    </location>
</feature>
<dbReference type="InterPro" id="IPR028974">
    <property type="entry name" value="TSP_type-3_rpt"/>
</dbReference>
<dbReference type="Gene3D" id="3.30.1330.60">
    <property type="entry name" value="OmpA-like domain"/>
    <property type="match status" value="1"/>
</dbReference>
<proteinExistence type="predicted"/>
<evidence type="ECO:0000256" key="10">
    <source>
        <dbReference type="PROSITE-ProRule" id="PRU00473"/>
    </source>
</evidence>
<keyword evidence="7" id="KW-0626">Porin</keyword>
<evidence type="ECO:0000256" key="11">
    <source>
        <dbReference type="SAM" id="SignalP"/>
    </source>
</evidence>
<accession>A0ABV5GW85</accession>
<dbReference type="CDD" id="cd07185">
    <property type="entry name" value="OmpA_C-like"/>
    <property type="match status" value="1"/>
</dbReference>
<feature type="domain" description="OmpA-like" evidence="12">
    <location>
        <begin position="275"/>
        <end position="394"/>
    </location>
</feature>
<evidence type="ECO:0000259" key="12">
    <source>
        <dbReference type="PROSITE" id="PS51123"/>
    </source>
</evidence>
<feature type="signal peptide" evidence="11">
    <location>
        <begin position="1"/>
        <end position="20"/>
    </location>
</feature>
<dbReference type="Pfam" id="PF00691">
    <property type="entry name" value="OmpA"/>
    <property type="match status" value="1"/>
</dbReference>
<keyword evidence="14" id="KW-1185">Reference proteome</keyword>
<keyword evidence="8 10" id="KW-0472">Membrane</keyword>
<dbReference type="PRINTS" id="PR01021">
    <property type="entry name" value="OMPADOMAIN"/>
</dbReference>
<dbReference type="Proteomes" id="UP001589590">
    <property type="component" value="Unassembled WGS sequence"/>
</dbReference>
<dbReference type="InterPro" id="IPR050330">
    <property type="entry name" value="Bact_OuterMem_StrucFunc"/>
</dbReference>
<evidence type="ECO:0000256" key="7">
    <source>
        <dbReference type="ARBA" id="ARBA00023114"/>
    </source>
</evidence>
<evidence type="ECO:0000256" key="9">
    <source>
        <dbReference type="ARBA" id="ARBA00023237"/>
    </source>
</evidence>
<keyword evidence="9" id="KW-0998">Cell outer membrane</keyword>
<dbReference type="PANTHER" id="PTHR30329:SF21">
    <property type="entry name" value="LIPOPROTEIN YIAD-RELATED"/>
    <property type="match status" value="1"/>
</dbReference>
<dbReference type="SUPFAM" id="SSF103088">
    <property type="entry name" value="OmpA-like"/>
    <property type="match status" value="1"/>
</dbReference>
<comment type="subcellular location">
    <subcellularLocation>
        <location evidence="1">Cell outer membrane</location>
        <topology evidence="1">Multi-pass membrane protein</topology>
    </subcellularLocation>
</comment>
<dbReference type="Gene3D" id="2.40.160.20">
    <property type="match status" value="1"/>
</dbReference>
<evidence type="ECO:0000256" key="6">
    <source>
        <dbReference type="ARBA" id="ARBA00023065"/>
    </source>
</evidence>
<evidence type="ECO:0000256" key="5">
    <source>
        <dbReference type="ARBA" id="ARBA00022729"/>
    </source>
</evidence>
<dbReference type="PROSITE" id="PS51123">
    <property type="entry name" value="OMPA_2"/>
    <property type="match status" value="1"/>
</dbReference>
<sequence>MKKIYALTILVFAMVNTALIAQETTSPWSIEVGINEVDLYPVGESMPQGEYFDEFFNVNDHWNLGVYVAATRDFTKHLSFTATASINEISKWGDFGKADESALVENKEYYGLDGMINYDFGSGRLQPYIAAGGGYTWIVEGPYNTSTANGSDDAIGAGTVNGAVGLTYEMSEHFGLKLQFMYKHAFEDYLTKHFQHSLGITYKLGKTKVEEPEVIDTDNDGVEDAYDLCPDVFGLKEFAGCPDTDADGVPDSLDKCPNNEFGTGTGCKEAPKAPVAPVVTPTSLSKTVYFDTNKSSLDNNAQVIVDDIVKFAKTGSTYTIQVNGYADTTGSAKYNDVLSMKRANNVKTYLTSKGVADSSISIKSFGESEPATSNATAEGKSLNRRAELVIEVTAK</sequence>
<dbReference type="InterPro" id="IPR036737">
    <property type="entry name" value="OmpA-like_sf"/>
</dbReference>
<keyword evidence="6" id="KW-0406">Ion transport</keyword>
<reference evidence="13 14" key="1">
    <citation type="submission" date="2024-09" db="EMBL/GenBank/DDBJ databases">
        <authorList>
            <person name="Sun Q."/>
            <person name="Mori K."/>
        </authorList>
    </citation>
    <scope>NUCLEOTIDE SEQUENCE [LARGE SCALE GENOMIC DNA]</scope>
    <source>
        <strain evidence="13 14">CECT 8300</strain>
    </source>
</reference>
<evidence type="ECO:0000256" key="4">
    <source>
        <dbReference type="ARBA" id="ARBA00022692"/>
    </source>
</evidence>
<keyword evidence="2" id="KW-0813">Transport</keyword>
<dbReference type="EMBL" id="JBHMFA010000001">
    <property type="protein sequence ID" value="MFB9103896.1"/>
    <property type="molecule type" value="Genomic_DNA"/>
</dbReference>
<dbReference type="InterPro" id="IPR011250">
    <property type="entry name" value="OMP/PagP_B-barrel"/>
</dbReference>
<dbReference type="Gene3D" id="4.10.1080.10">
    <property type="entry name" value="TSP type-3 repeat"/>
    <property type="match status" value="1"/>
</dbReference>
<dbReference type="SUPFAM" id="SSF103647">
    <property type="entry name" value="TSP type-3 repeat"/>
    <property type="match status" value="1"/>
</dbReference>
<comment type="caution">
    <text evidence="13">The sequence shown here is derived from an EMBL/GenBank/DDBJ whole genome shotgun (WGS) entry which is preliminary data.</text>
</comment>
<evidence type="ECO:0000256" key="2">
    <source>
        <dbReference type="ARBA" id="ARBA00022448"/>
    </source>
</evidence>
<keyword evidence="4" id="KW-0812">Transmembrane</keyword>
<protein>
    <submittedName>
        <fullName evidence="13">OmpA family protein</fullName>
    </submittedName>
</protein>
<evidence type="ECO:0000313" key="14">
    <source>
        <dbReference type="Proteomes" id="UP001589590"/>
    </source>
</evidence>
<evidence type="ECO:0000256" key="1">
    <source>
        <dbReference type="ARBA" id="ARBA00004571"/>
    </source>
</evidence>
<evidence type="ECO:0000313" key="13">
    <source>
        <dbReference type="EMBL" id="MFB9103896.1"/>
    </source>
</evidence>
<dbReference type="SUPFAM" id="SSF56925">
    <property type="entry name" value="OMPA-like"/>
    <property type="match status" value="1"/>
</dbReference>
<dbReference type="RefSeq" id="WP_290269810.1">
    <property type="nucleotide sequence ID" value="NZ_JAUFQP010000007.1"/>
</dbReference>
<dbReference type="InterPro" id="IPR006665">
    <property type="entry name" value="OmpA-like"/>
</dbReference>
<organism evidence="13 14">
    <name type="scientific">Algibacter miyuki</name>
    <dbReference type="NCBI Taxonomy" id="1306933"/>
    <lineage>
        <taxon>Bacteria</taxon>
        <taxon>Pseudomonadati</taxon>
        <taxon>Bacteroidota</taxon>
        <taxon>Flavobacteriia</taxon>
        <taxon>Flavobacteriales</taxon>
        <taxon>Flavobacteriaceae</taxon>
        <taxon>Algibacter</taxon>
    </lineage>
</organism>
<dbReference type="InterPro" id="IPR006664">
    <property type="entry name" value="OMP_bac"/>
</dbReference>
<dbReference type="PANTHER" id="PTHR30329">
    <property type="entry name" value="STATOR ELEMENT OF FLAGELLAR MOTOR COMPLEX"/>
    <property type="match status" value="1"/>
</dbReference>
<dbReference type="InterPro" id="IPR027385">
    <property type="entry name" value="Beta-barrel_OMP"/>
</dbReference>
<keyword evidence="3" id="KW-1134">Transmembrane beta strand</keyword>
<keyword evidence="5 11" id="KW-0732">Signal</keyword>
<gene>
    <name evidence="13" type="ORF">ACFFU1_03215</name>
</gene>